<dbReference type="OrthoDB" id="1062680at2"/>
<dbReference type="RefSeq" id="WP_147921194.1">
    <property type="nucleotide sequence ID" value="NZ_VRTY01000023.1"/>
</dbReference>
<organism evidence="1 2">
    <name type="scientific">Pontibacter qinzhouensis</name>
    <dbReference type="NCBI Taxonomy" id="2603253"/>
    <lineage>
        <taxon>Bacteria</taxon>
        <taxon>Pseudomonadati</taxon>
        <taxon>Bacteroidota</taxon>
        <taxon>Cytophagia</taxon>
        <taxon>Cytophagales</taxon>
        <taxon>Hymenobacteraceae</taxon>
        <taxon>Pontibacter</taxon>
    </lineage>
</organism>
<proteinExistence type="predicted"/>
<dbReference type="PROSITE" id="PS51257">
    <property type="entry name" value="PROKAR_LIPOPROTEIN"/>
    <property type="match status" value="1"/>
</dbReference>
<name>A0A5C8K7H8_9BACT</name>
<gene>
    <name evidence="1" type="ORF">FVR03_07860</name>
</gene>
<accession>A0A5C8K7H8</accession>
<evidence type="ECO:0000313" key="2">
    <source>
        <dbReference type="Proteomes" id="UP000321926"/>
    </source>
</evidence>
<dbReference type="EMBL" id="VRTY01000023">
    <property type="protein sequence ID" value="TXK48604.1"/>
    <property type="molecule type" value="Genomic_DNA"/>
</dbReference>
<dbReference type="AlphaFoldDB" id="A0A5C8K7H8"/>
<evidence type="ECO:0000313" key="1">
    <source>
        <dbReference type="EMBL" id="TXK48604.1"/>
    </source>
</evidence>
<dbReference type="Pfam" id="PF14054">
    <property type="entry name" value="DUF4249"/>
    <property type="match status" value="1"/>
</dbReference>
<reference evidence="1 2" key="1">
    <citation type="submission" date="2019-08" db="EMBL/GenBank/DDBJ databases">
        <authorList>
            <person name="Shi S."/>
        </authorList>
    </citation>
    <scope>NUCLEOTIDE SEQUENCE [LARGE SCALE GENOMIC DNA]</scope>
    <source>
        <strain evidence="1 2">GY10130</strain>
    </source>
</reference>
<protein>
    <submittedName>
        <fullName evidence="1">DUF4249 domain-containing protein</fullName>
    </submittedName>
</protein>
<dbReference type="InterPro" id="IPR025345">
    <property type="entry name" value="DUF4249"/>
</dbReference>
<comment type="caution">
    <text evidence="1">The sequence shown here is derived from an EMBL/GenBank/DDBJ whole genome shotgun (WGS) entry which is preliminary data.</text>
</comment>
<keyword evidence="2" id="KW-1185">Reference proteome</keyword>
<sequence length="380" mass="43642">MMRRQYSAYNYFFWLLLFLFLSSCEEPYMPKEIVAPNRFLVVTGFINTNGATRINLSRTQNLSDASAPLAETGATVWVEGEGGGTFTLEETTAGTYEHSGFDVSSFRQCRLRIRLRNKEYASEYISIKQTPPIDSLTWRADATGLDILVNTHDPQNQTRYYRWEYDDAWEYLSQFYADLEYVDGQVRARDQNSPEIYRCFQFGKSTDIKLGNTIKLSEDRVHEALLLRLPSNSVRLRSRYSMLVRQYALTKEEFEYYDILKRNTENLGTLFDPLPSQLTGNIKSLSDPTEIVIGYIGAHSVQEMRLFISAPELPGRWRRPPSGCVLDTIGVSEVPFFLDRGVNLPVAEFVEFGRVSGYTIADAPCVDCRFYGTNVRPSYW</sequence>
<dbReference type="Proteomes" id="UP000321926">
    <property type="component" value="Unassembled WGS sequence"/>
</dbReference>